<gene>
    <name evidence="2" type="ORF">C7476_109119</name>
</gene>
<dbReference type="SUPFAM" id="SSF46689">
    <property type="entry name" value="Homeodomain-like"/>
    <property type="match status" value="1"/>
</dbReference>
<dbReference type="Pfam" id="PF14246">
    <property type="entry name" value="TetR_C_7"/>
    <property type="match status" value="1"/>
</dbReference>
<dbReference type="Proteomes" id="UP000253324">
    <property type="component" value="Unassembled WGS sequence"/>
</dbReference>
<dbReference type="InterPro" id="IPR039536">
    <property type="entry name" value="TetR_C_Proteobacteria"/>
</dbReference>
<evidence type="ECO:0000259" key="1">
    <source>
        <dbReference type="Pfam" id="PF14246"/>
    </source>
</evidence>
<reference evidence="2 3" key="1">
    <citation type="submission" date="2018-07" db="EMBL/GenBank/DDBJ databases">
        <title>Genomic Encyclopedia of Type Strains, Phase III (KMG-III): the genomes of soil and plant-associated and newly described type strains.</title>
        <authorList>
            <person name="Whitman W."/>
        </authorList>
    </citation>
    <scope>NUCLEOTIDE SEQUENCE [LARGE SCALE GENOMIC DNA]</scope>
    <source>
        <strain evidence="2 3">31-25a</strain>
    </source>
</reference>
<sequence length="226" mass="25215">MQLNLRSLTGRNEIPFEDSLQSSDIRTTILQTSMRLFQVNGYVGTSVECIALESSCSMTAVHEEFTDRIGIFGAIVSDVVEQGLQLRIHKDDNAIDLGTVLMEHGRQIVSLSETSDLLFLYRLTVWESAAAPELASAFFEYGPRRLSVRIAKQIMNDCEQFGIQADVTRAISNWMATLLYAQIHLRCLSRVSSASQEQMTHEAIGFLLDAILQNARASRNNPIGRS</sequence>
<proteinExistence type="predicted"/>
<accession>A0A368YSN1</accession>
<name>A0A368YSN1_9HYPH</name>
<comment type="caution">
    <text evidence="2">The sequence shown here is derived from an EMBL/GenBank/DDBJ whole genome shotgun (WGS) entry which is preliminary data.</text>
</comment>
<organism evidence="2 3">
    <name type="scientific">Phyllobacterium bourgognense</name>
    <dbReference type="NCBI Taxonomy" id="314236"/>
    <lineage>
        <taxon>Bacteria</taxon>
        <taxon>Pseudomonadati</taxon>
        <taxon>Pseudomonadota</taxon>
        <taxon>Alphaproteobacteria</taxon>
        <taxon>Hyphomicrobiales</taxon>
        <taxon>Phyllobacteriaceae</taxon>
        <taxon>Phyllobacterium</taxon>
    </lineage>
</organism>
<dbReference type="Gene3D" id="1.10.357.10">
    <property type="entry name" value="Tetracycline Repressor, domain 2"/>
    <property type="match status" value="1"/>
</dbReference>
<evidence type="ECO:0000313" key="3">
    <source>
        <dbReference type="Proteomes" id="UP000253324"/>
    </source>
</evidence>
<protein>
    <submittedName>
        <fullName evidence="2">AcrR family transcriptional regulator</fullName>
    </submittedName>
</protein>
<dbReference type="EMBL" id="QPJM01000009">
    <property type="protein sequence ID" value="RCW81937.1"/>
    <property type="molecule type" value="Genomic_DNA"/>
</dbReference>
<feature type="domain" description="Transcriptional regulator TetR C-terminal Proteobacteria type" evidence="1">
    <location>
        <begin position="100"/>
        <end position="204"/>
    </location>
</feature>
<evidence type="ECO:0000313" key="2">
    <source>
        <dbReference type="EMBL" id="RCW81937.1"/>
    </source>
</evidence>
<dbReference type="InterPro" id="IPR009057">
    <property type="entry name" value="Homeodomain-like_sf"/>
</dbReference>
<keyword evidence="3" id="KW-1185">Reference proteome</keyword>
<dbReference type="OrthoDB" id="5292901at2"/>
<dbReference type="AlphaFoldDB" id="A0A368YSN1"/>